<dbReference type="AlphaFoldDB" id="A0AAN6TGT3"/>
<dbReference type="GeneID" id="89934277"/>
<dbReference type="RefSeq" id="XP_064671752.1">
    <property type="nucleotide sequence ID" value="XM_064810152.1"/>
</dbReference>
<gene>
    <name evidence="1" type="ORF">N656DRAFT_576198</name>
</gene>
<organism evidence="1 2">
    <name type="scientific">Canariomyces notabilis</name>
    <dbReference type="NCBI Taxonomy" id="2074819"/>
    <lineage>
        <taxon>Eukaryota</taxon>
        <taxon>Fungi</taxon>
        <taxon>Dikarya</taxon>
        <taxon>Ascomycota</taxon>
        <taxon>Pezizomycotina</taxon>
        <taxon>Sordariomycetes</taxon>
        <taxon>Sordariomycetidae</taxon>
        <taxon>Sordariales</taxon>
        <taxon>Chaetomiaceae</taxon>
        <taxon>Canariomyces</taxon>
    </lineage>
</organism>
<keyword evidence="2" id="KW-1185">Reference proteome</keyword>
<evidence type="ECO:0000313" key="2">
    <source>
        <dbReference type="Proteomes" id="UP001302812"/>
    </source>
</evidence>
<accession>A0AAN6TGT3</accession>
<reference evidence="1" key="1">
    <citation type="journal article" date="2023" name="Mol. Phylogenet. Evol.">
        <title>Genome-scale phylogeny and comparative genomics of the fungal order Sordariales.</title>
        <authorList>
            <person name="Hensen N."/>
            <person name="Bonometti L."/>
            <person name="Westerberg I."/>
            <person name="Brannstrom I.O."/>
            <person name="Guillou S."/>
            <person name="Cros-Aarteil S."/>
            <person name="Calhoun S."/>
            <person name="Haridas S."/>
            <person name="Kuo A."/>
            <person name="Mondo S."/>
            <person name="Pangilinan J."/>
            <person name="Riley R."/>
            <person name="LaButti K."/>
            <person name="Andreopoulos B."/>
            <person name="Lipzen A."/>
            <person name="Chen C."/>
            <person name="Yan M."/>
            <person name="Daum C."/>
            <person name="Ng V."/>
            <person name="Clum A."/>
            <person name="Steindorff A."/>
            <person name="Ohm R.A."/>
            <person name="Martin F."/>
            <person name="Silar P."/>
            <person name="Natvig D.O."/>
            <person name="Lalanne C."/>
            <person name="Gautier V."/>
            <person name="Ament-Velasquez S.L."/>
            <person name="Kruys A."/>
            <person name="Hutchinson M.I."/>
            <person name="Powell A.J."/>
            <person name="Barry K."/>
            <person name="Miller A.N."/>
            <person name="Grigoriev I.V."/>
            <person name="Debuchy R."/>
            <person name="Gladieux P."/>
            <person name="Hiltunen Thoren M."/>
            <person name="Johannesson H."/>
        </authorList>
    </citation>
    <scope>NUCLEOTIDE SEQUENCE</scope>
    <source>
        <strain evidence="1">CBS 508.74</strain>
    </source>
</reference>
<proteinExistence type="predicted"/>
<name>A0AAN6TGT3_9PEZI</name>
<sequence>MHRRHEGPRQTSSLNQQMPFLPHPQQISERHLEHHTTASRDCFPFIAANRLASLISIVANALHLYQKTILFGLTTCKDHWFDSSIRQSSAFASLHRCCDLLTYTKMTFLRPVSELSCGCICHACGDSSDIVVVESTNCLQYSRGISMLINMARPKDQTKKTRPVYRLEFCYLPYPLAAPDGDSPSPFHRRMYVHTLSV</sequence>
<dbReference type="EMBL" id="MU853337">
    <property type="protein sequence ID" value="KAK4114182.1"/>
    <property type="molecule type" value="Genomic_DNA"/>
</dbReference>
<dbReference type="Proteomes" id="UP001302812">
    <property type="component" value="Unassembled WGS sequence"/>
</dbReference>
<reference evidence="1" key="2">
    <citation type="submission" date="2023-05" db="EMBL/GenBank/DDBJ databases">
        <authorList>
            <consortium name="Lawrence Berkeley National Laboratory"/>
            <person name="Steindorff A."/>
            <person name="Hensen N."/>
            <person name="Bonometti L."/>
            <person name="Westerberg I."/>
            <person name="Brannstrom I.O."/>
            <person name="Guillou S."/>
            <person name="Cros-Aarteil S."/>
            <person name="Calhoun S."/>
            <person name="Haridas S."/>
            <person name="Kuo A."/>
            <person name="Mondo S."/>
            <person name="Pangilinan J."/>
            <person name="Riley R."/>
            <person name="Labutti K."/>
            <person name="Andreopoulos B."/>
            <person name="Lipzen A."/>
            <person name="Chen C."/>
            <person name="Yanf M."/>
            <person name="Daum C."/>
            <person name="Ng V."/>
            <person name="Clum A."/>
            <person name="Ohm R."/>
            <person name="Martin F."/>
            <person name="Silar P."/>
            <person name="Natvig D."/>
            <person name="Lalanne C."/>
            <person name="Gautier V."/>
            <person name="Ament-Velasquez S.L."/>
            <person name="Kruys A."/>
            <person name="Hutchinson M.I."/>
            <person name="Powell A.J."/>
            <person name="Barry K."/>
            <person name="Miller A.N."/>
            <person name="Grigoriev I.V."/>
            <person name="Debuchy R."/>
            <person name="Gladieux P."/>
            <person name="Thoren M.H."/>
            <person name="Johannesson H."/>
        </authorList>
    </citation>
    <scope>NUCLEOTIDE SEQUENCE</scope>
    <source>
        <strain evidence="1">CBS 508.74</strain>
    </source>
</reference>
<evidence type="ECO:0000313" key="1">
    <source>
        <dbReference type="EMBL" id="KAK4114182.1"/>
    </source>
</evidence>
<protein>
    <submittedName>
        <fullName evidence="1">Uncharacterized protein</fullName>
    </submittedName>
</protein>
<comment type="caution">
    <text evidence="1">The sequence shown here is derived from an EMBL/GenBank/DDBJ whole genome shotgun (WGS) entry which is preliminary data.</text>
</comment>